<evidence type="ECO:0000313" key="7">
    <source>
        <dbReference type="EMBL" id="KXB34650.1"/>
    </source>
</evidence>
<comment type="subcellular location">
    <subcellularLocation>
        <location evidence="5">Cytoplasm</location>
    </subcellularLocation>
    <text evidence="5">Localizes to the division site, in a FtsZ-dependent manner.</text>
</comment>
<feature type="compositionally biased region" description="Basic and acidic residues" evidence="6">
    <location>
        <begin position="50"/>
        <end position="62"/>
    </location>
</feature>
<comment type="similarity">
    <text evidence="5">Belongs to the SepF family.</text>
</comment>
<dbReference type="RefSeq" id="WP_066305293.1">
    <property type="nucleotide sequence ID" value="NZ_KQ959492.1"/>
</dbReference>
<proteinExistence type="inferred from homology"/>
<keyword evidence="5" id="KW-0963">Cytoplasm</keyword>
<dbReference type="PANTHER" id="PTHR35798">
    <property type="entry name" value="CELL DIVISION PROTEIN SEPF"/>
    <property type="match status" value="1"/>
</dbReference>
<keyword evidence="3 5" id="KW-0131">Cell cycle</keyword>
<keyword evidence="8" id="KW-1185">Reference proteome</keyword>
<dbReference type="Gene3D" id="3.30.110.150">
    <property type="entry name" value="SepF-like protein"/>
    <property type="match status" value="1"/>
</dbReference>
<dbReference type="GO" id="GO:0000917">
    <property type="term" value="P:division septum assembly"/>
    <property type="evidence" value="ECO:0007669"/>
    <property type="project" value="UniProtKB-KW"/>
</dbReference>
<dbReference type="OrthoDB" id="3731101at2"/>
<dbReference type="InterPro" id="IPR007561">
    <property type="entry name" value="Cell_div_SepF/SepF-rel"/>
</dbReference>
<keyword evidence="1 5" id="KW-0132">Cell division</keyword>
<dbReference type="EMBL" id="LSCR01000012">
    <property type="protein sequence ID" value="KXB34650.1"/>
    <property type="molecule type" value="Genomic_DNA"/>
</dbReference>
<dbReference type="STRING" id="1393034.HMPREF3192_00749"/>
<dbReference type="InterPro" id="IPR023052">
    <property type="entry name" value="Cell_div_SepF"/>
</dbReference>
<dbReference type="PATRIC" id="fig|1393034.3.peg.724"/>
<evidence type="ECO:0000313" key="8">
    <source>
        <dbReference type="Proteomes" id="UP000070675"/>
    </source>
</evidence>
<comment type="function">
    <text evidence="4 5">Cell division protein that is part of the divisome complex and is recruited early to the Z-ring. Probably stimulates Z-ring formation, perhaps through the cross-linking of FtsZ protofilaments. Its function overlaps with FtsA.</text>
</comment>
<feature type="region of interest" description="Disordered" evidence="6">
    <location>
        <begin position="22"/>
        <end position="125"/>
    </location>
</feature>
<dbReference type="GO" id="GO:0005737">
    <property type="term" value="C:cytoplasm"/>
    <property type="evidence" value="ECO:0007669"/>
    <property type="project" value="UniProtKB-SubCell"/>
</dbReference>
<name>A0A133XUN2_9ACTN</name>
<dbReference type="InterPro" id="IPR038594">
    <property type="entry name" value="SepF-like_sf"/>
</dbReference>
<dbReference type="PANTHER" id="PTHR35798:SF1">
    <property type="entry name" value="CELL DIVISION PROTEIN SEPF"/>
    <property type="match status" value="1"/>
</dbReference>
<gene>
    <name evidence="5" type="primary">sepF</name>
    <name evidence="7" type="ORF">HMPREF3192_00749</name>
</gene>
<evidence type="ECO:0000256" key="5">
    <source>
        <dbReference type="HAMAP-Rule" id="MF_01197"/>
    </source>
</evidence>
<evidence type="ECO:0000256" key="2">
    <source>
        <dbReference type="ARBA" id="ARBA00023210"/>
    </source>
</evidence>
<keyword evidence="2 5" id="KW-0717">Septation</keyword>
<feature type="region of interest" description="Disordered" evidence="6">
    <location>
        <begin position="163"/>
        <end position="198"/>
    </location>
</feature>
<feature type="compositionally biased region" description="Low complexity" evidence="6">
    <location>
        <begin position="163"/>
        <end position="178"/>
    </location>
</feature>
<comment type="subunit">
    <text evidence="5">Homodimer. Interacts with FtsZ.</text>
</comment>
<dbReference type="GO" id="GO:0043093">
    <property type="term" value="P:FtsZ-dependent cytokinesis"/>
    <property type="evidence" value="ECO:0007669"/>
    <property type="project" value="UniProtKB-UniRule"/>
</dbReference>
<dbReference type="Proteomes" id="UP000070675">
    <property type="component" value="Unassembled WGS sequence"/>
</dbReference>
<reference evidence="8" key="1">
    <citation type="submission" date="2016-01" db="EMBL/GenBank/DDBJ databases">
        <authorList>
            <person name="Mitreva M."/>
            <person name="Pepin K.H."/>
            <person name="Mihindukulasuriya K.A."/>
            <person name="Fulton R."/>
            <person name="Fronick C."/>
            <person name="O'Laughlin M."/>
            <person name="Miner T."/>
            <person name="Herter B."/>
            <person name="Rosa B.A."/>
            <person name="Cordes M."/>
            <person name="Tomlinson C."/>
            <person name="Wollam A."/>
            <person name="Palsikar V.B."/>
            <person name="Mardis E.R."/>
            <person name="Wilson R.K."/>
        </authorList>
    </citation>
    <scope>NUCLEOTIDE SEQUENCE [LARGE SCALE GENOMIC DNA]</scope>
    <source>
        <strain evidence="8">DNF00019</strain>
    </source>
</reference>
<evidence type="ECO:0000256" key="6">
    <source>
        <dbReference type="SAM" id="MobiDB-lite"/>
    </source>
</evidence>
<evidence type="ECO:0000256" key="1">
    <source>
        <dbReference type="ARBA" id="ARBA00022618"/>
    </source>
</evidence>
<dbReference type="HAMAP" id="MF_01197">
    <property type="entry name" value="SepF"/>
    <property type="match status" value="1"/>
</dbReference>
<accession>A0A133XUN2</accession>
<protein>
    <recommendedName>
        <fullName evidence="5">Cell division protein SepF</fullName>
    </recommendedName>
</protein>
<organism evidence="7 8">
    <name type="scientific">Atopobium deltae</name>
    <dbReference type="NCBI Taxonomy" id="1393034"/>
    <lineage>
        <taxon>Bacteria</taxon>
        <taxon>Bacillati</taxon>
        <taxon>Actinomycetota</taxon>
        <taxon>Coriobacteriia</taxon>
        <taxon>Coriobacteriales</taxon>
        <taxon>Atopobiaceae</taxon>
        <taxon>Atopobium</taxon>
    </lineage>
</organism>
<dbReference type="Pfam" id="PF04472">
    <property type="entry name" value="SepF"/>
    <property type="match status" value="1"/>
</dbReference>
<dbReference type="AlphaFoldDB" id="A0A133XUN2"/>
<feature type="compositionally biased region" description="Acidic residues" evidence="6">
    <location>
        <begin position="22"/>
        <end position="35"/>
    </location>
</feature>
<comment type="caution">
    <text evidence="7">The sequence shown here is derived from an EMBL/GenBank/DDBJ whole genome shotgun (WGS) entry which is preliminary data.</text>
</comment>
<evidence type="ECO:0000256" key="4">
    <source>
        <dbReference type="ARBA" id="ARBA00044936"/>
    </source>
</evidence>
<sequence>MNLWNTIKEKFHLAPEYDEYHDEYDDDFYDDEPDQYGEPSDAQQQVGGARDSRRGDRADRGRQATGGFSGNGLLGNTPRPEADSVSVYTRSGRPLGGNGGGLAQTTYPEDEPEMPRRFGSNFGSTAGRTTGLGTVASATSAVASVAADIDESADDATSVNTAATAPAAGNHAASAGSSQPTRSMAIPRASRSGHEGRGVSQLPAYVLMPQSYEDCQTVVRRVKTNQPVVLLFRNTNLDSAKRIFDFCAGLACGVNGQIQELGAQCFVVLPEGKELSAQEIAKLTADGTIVRD</sequence>
<evidence type="ECO:0000256" key="3">
    <source>
        <dbReference type="ARBA" id="ARBA00023306"/>
    </source>
</evidence>